<reference evidence="3 4" key="1">
    <citation type="submission" date="2019-01" db="EMBL/GenBank/DDBJ databases">
        <authorList>
            <person name="Ferrante I. M."/>
        </authorList>
    </citation>
    <scope>NUCLEOTIDE SEQUENCE [LARGE SCALE GENOMIC DNA]</scope>
    <source>
        <strain evidence="3 4">B856</strain>
    </source>
</reference>
<dbReference type="AlphaFoldDB" id="A0A448ZKV3"/>
<dbReference type="SUPFAM" id="SSF49777">
    <property type="entry name" value="PEBP-like"/>
    <property type="match status" value="1"/>
</dbReference>
<keyword evidence="4" id="KW-1185">Reference proteome</keyword>
<feature type="compositionally biased region" description="Low complexity" evidence="1">
    <location>
        <begin position="322"/>
        <end position="334"/>
    </location>
</feature>
<proteinExistence type="predicted"/>
<keyword evidence="2" id="KW-0732">Signal</keyword>
<protein>
    <submittedName>
        <fullName evidence="3">Uncharacterized protein</fullName>
    </submittedName>
</protein>
<accession>A0A448ZKV3</accession>
<gene>
    <name evidence="3" type="ORF">PSNMU_V1.4_AUG-EV-PASAV3_0096400</name>
</gene>
<dbReference type="EMBL" id="CAACVS010000461">
    <property type="protein sequence ID" value="VEU42661.1"/>
    <property type="molecule type" value="Genomic_DNA"/>
</dbReference>
<evidence type="ECO:0000313" key="4">
    <source>
        <dbReference type="Proteomes" id="UP000291116"/>
    </source>
</evidence>
<feature type="chain" id="PRO_5019559054" evidence="2">
    <location>
        <begin position="29"/>
        <end position="392"/>
    </location>
</feature>
<evidence type="ECO:0000256" key="1">
    <source>
        <dbReference type="SAM" id="MobiDB-lite"/>
    </source>
</evidence>
<sequence length="392" mass="39440">MRPSSPAGSKHTIGQALLMRFLLAFLLAATGSNFLPSTRTASPVVCWAAPDGADGNASDAAAGSSALPSEVASCETSSPAPVRTCPDPPVLRVSYVSRGSVDCGGALTPGQADMAPLVRVVAGPGETAIDPGELYALVLVDTTIGADALGFDSDRPILHYGAVNIPGSSLLAGISLDRSDASDVFASYRGPSGISVSVTDPRFEDPAGPGSESNGNGLSVYEFFLGAQADGAEPVEVPTELDGVSILGFDYEAFFDETVGIGFENVTVRTHFVAGSCVRDPVATVREDDEDETETETVPGGDSEAPSPPPVSLATGGNLPQAATATTEGGPTATKDPESLPTASATPIVGKTETDPVPPAAATSGATGHTHVGTVLSAAAGVVCVALSCLPW</sequence>
<evidence type="ECO:0000313" key="3">
    <source>
        <dbReference type="EMBL" id="VEU42661.1"/>
    </source>
</evidence>
<feature type="signal peptide" evidence="2">
    <location>
        <begin position="1"/>
        <end position="28"/>
    </location>
</feature>
<dbReference type="Gene3D" id="3.90.280.10">
    <property type="entry name" value="PEBP-like"/>
    <property type="match status" value="1"/>
</dbReference>
<organism evidence="3 4">
    <name type="scientific">Pseudo-nitzschia multistriata</name>
    <dbReference type="NCBI Taxonomy" id="183589"/>
    <lineage>
        <taxon>Eukaryota</taxon>
        <taxon>Sar</taxon>
        <taxon>Stramenopiles</taxon>
        <taxon>Ochrophyta</taxon>
        <taxon>Bacillariophyta</taxon>
        <taxon>Bacillariophyceae</taxon>
        <taxon>Bacillariophycidae</taxon>
        <taxon>Bacillariales</taxon>
        <taxon>Bacillariaceae</taxon>
        <taxon>Pseudo-nitzschia</taxon>
    </lineage>
</organism>
<dbReference type="InterPro" id="IPR036610">
    <property type="entry name" value="PEBP-like_sf"/>
</dbReference>
<name>A0A448ZKV3_9STRA</name>
<dbReference type="Proteomes" id="UP000291116">
    <property type="component" value="Unassembled WGS sequence"/>
</dbReference>
<feature type="region of interest" description="Disordered" evidence="1">
    <location>
        <begin position="283"/>
        <end position="367"/>
    </location>
</feature>
<evidence type="ECO:0000256" key="2">
    <source>
        <dbReference type="SAM" id="SignalP"/>
    </source>
</evidence>